<keyword evidence="3" id="KW-1185">Reference proteome</keyword>
<dbReference type="SMART" id="SM00248">
    <property type="entry name" value="ANK"/>
    <property type="match status" value="4"/>
</dbReference>
<organism evidence="2 3">
    <name type="scientific">Rhypophila decipiens</name>
    <dbReference type="NCBI Taxonomy" id="261697"/>
    <lineage>
        <taxon>Eukaryota</taxon>
        <taxon>Fungi</taxon>
        <taxon>Dikarya</taxon>
        <taxon>Ascomycota</taxon>
        <taxon>Pezizomycotina</taxon>
        <taxon>Sordariomycetes</taxon>
        <taxon>Sordariomycetidae</taxon>
        <taxon>Sordariales</taxon>
        <taxon>Naviculisporaceae</taxon>
        <taxon>Rhypophila</taxon>
    </lineage>
</organism>
<protein>
    <submittedName>
        <fullName evidence="2">Uncharacterized protein</fullName>
    </submittedName>
</protein>
<gene>
    <name evidence="2" type="ORF">QBC37DRAFT_384993</name>
</gene>
<dbReference type="InterPro" id="IPR036770">
    <property type="entry name" value="Ankyrin_rpt-contain_sf"/>
</dbReference>
<dbReference type="AlphaFoldDB" id="A0AAN6YFV9"/>
<dbReference type="InterPro" id="IPR002110">
    <property type="entry name" value="Ankyrin_rpt"/>
</dbReference>
<dbReference type="Proteomes" id="UP001301769">
    <property type="component" value="Unassembled WGS sequence"/>
</dbReference>
<proteinExistence type="predicted"/>
<feature type="repeat" description="ANK" evidence="1">
    <location>
        <begin position="154"/>
        <end position="181"/>
    </location>
</feature>
<reference evidence="2" key="1">
    <citation type="journal article" date="2023" name="Mol. Phylogenet. Evol.">
        <title>Genome-scale phylogeny and comparative genomics of the fungal order Sordariales.</title>
        <authorList>
            <person name="Hensen N."/>
            <person name="Bonometti L."/>
            <person name="Westerberg I."/>
            <person name="Brannstrom I.O."/>
            <person name="Guillou S."/>
            <person name="Cros-Aarteil S."/>
            <person name="Calhoun S."/>
            <person name="Haridas S."/>
            <person name="Kuo A."/>
            <person name="Mondo S."/>
            <person name="Pangilinan J."/>
            <person name="Riley R."/>
            <person name="LaButti K."/>
            <person name="Andreopoulos B."/>
            <person name="Lipzen A."/>
            <person name="Chen C."/>
            <person name="Yan M."/>
            <person name="Daum C."/>
            <person name="Ng V."/>
            <person name="Clum A."/>
            <person name="Steindorff A."/>
            <person name="Ohm R.A."/>
            <person name="Martin F."/>
            <person name="Silar P."/>
            <person name="Natvig D.O."/>
            <person name="Lalanne C."/>
            <person name="Gautier V."/>
            <person name="Ament-Velasquez S.L."/>
            <person name="Kruys A."/>
            <person name="Hutchinson M.I."/>
            <person name="Powell A.J."/>
            <person name="Barry K."/>
            <person name="Miller A.N."/>
            <person name="Grigoriev I.V."/>
            <person name="Debuchy R."/>
            <person name="Gladieux P."/>
            <person name="Hiltunen Thoren M."/>
            <person name="Johannesson H."/>
        </authorList>
    </citation>
    <scope>NUCLEOTIDE SEQUENCE</scope>
    <source>
        <strain evidence="2">PSN293</strain>
    </source>
</reference>
<evidence type="ECO:0000256" key="1">
    <source>
        <dbReference type="PROSITE-ProRule" id="PRU00023"/>
    </source>
</evidence>
<accession>A0AAN6YFV9</accession>
<name>A0AAN6YFV9_9PEZI</name>
<dbReference type="EMBL" id="MU858064">
    <property type="protein sequence ID" value="KAK4216890.1"/>
    <property type="molecule type" value="Genomic_DNA"/>
</dbReference>
<dbReference type="SUPFAM" id="SSF48403">
    <property type="entry name" value="Ankyrin repeat"/>
    <property type="match status" value="1"/>
</dbReference>
<comment type="caution">
    <text evidence="2">The sequence shown here is derived from an EMBL/GenBank/DDBJ whole genome shotgun (WGS) entry which is preliminary data.</text>
</comment>
<reference evidence="2" key="2">
    <citation type="submission" date="2023-05" db="EMBL/GenBank/DDBJ databases">
        <authorList>
            <consortium name="Lawrence Berkeley National Laboratory"/>
            <person name="Steindorff A."/>
            <person name="Hensen N."/>
            <person name="Bonometti L."/>
            <person name="Westerberg I."/>
            <person name="Brannstrom I.O."/>
            <person name="Guillou S."/>
            <person name="Cros-Aarteil S."/>
            <person name="Calhoun S."/>
            <person name="Haridas S."/>
            <person name="Kuo A."/>
            <person name="Mondo S."/>
            <person name="Pangilinan J."/>
            <person name="Riley R."/>
            <person name="Labutti K."/>
            <person name="Andreopoulos B."/>
            <person name="Lipzen A."/>
            <person name="Chen C."/>
            <person name="Yanf M."/>
            <person name="Daum C."/>
            <person name="Ng V."/>
            <person name="Clum A."/>
            <person name="Ohm R."/>
            <person name="Martin F."/>
            <person name="Silar P."/>
            <person name="Natvig D."/>
            <person name="Lalanne C."/>
            <person name="Gautier V."/>
            <person name="Ament-Velasquez S.L."/>
            <person name="Kruys A."/>
            <person name="Hutchinson M.I."/>
            <person name="Powell A.J."/>
            <person name="Barry K."/>
            <person name="Miller A.N."/>
            <person name="Grigoriev I.V."/>
            <person name="Debuchy R."/>
            <person name="Gladieux P."/>
            <person name="Thoren M.H."/>
            <person name="Johannesson H."/>
        </authorList>
    </citation>
    <scope>NUCLEOTIDE SEQUENCE</scope>
    <source>
        <strain evidence="2">PSN293</strain>
    </source>
</reference>
<dbReference type="Gene3D" id="1.25.40.20">
    <property type="entry name" value="Ankyrin repeat-containing domain"/>
    <property type="match status" value="1"/>
</dbReference>
<dbReference type="PROSITE" id="PS50297">
    <property type="entry name" value="ANK_REP_REGION"/>
    <property type="match status" value="1"/>
</dbReference>
<keyword evidence="1" id="KW-0040">ANK repeat</keyword>
<dbReference type="PROSITE" id="PS50088">
    <property type="entry name" value="ANK_REPEAT"/>
    <property type="match status" value="1"/>
</dbReference>
<sequence>MASTTDPQPAAMLAETPPLFNPNRLHGPIKGLNYLGNEVPTEISAMIWESLLDEGVRSSLAGLAMLSCTCRQLQQRVEPLLYQRGGKMIEEELRKKLKKELNQELIREGDDSDLAPILWGAKRGSLATVNKAIKYGADVDASYGLDTDLGLQSESAAPIHWAVVAGHNEVVESLLRAGASLGNGSFYQSAAARKIFYWHLLRLAVTASRGNAETVRQLLGMGVPVNSIEGTGNAALSIPIHQGRWKMASTLLELGAGFETGYPTYPAHKISKATFEHGPSYYYEKRSVIVMALLREPPTVQASGPDAVLQWRTEQEDFIRQLVTKRGLNPNHYFEGGGGTYATPLYHCMMGLSHCKPAMRKLAALLFELGADPEDQRDMAGDDRVWQAAQDPSFWWDQDEMANKGISKAYSSFCSERMGAYSSTRHLLAFIKVQNELDDREIQP</sequence>
<evidence type="ECO:0000313" key="2">
    <source>
        <dbReference type="EMBL" id="KAK4216890.1"/>
    </source>
</evidence>
<evidence type="ECO:0000313" key="3">
    <source>
        <dbReference type="Proteomes" id="UP001301769"/>
    </source>
</evidence>
<dbReference type="PANTHER" id="PTHR46224">
    <property type="entry name" value="ANKYRIN REPEAT FAMILY PROTEIN"/>
    <property type="match status" value="1"/>
</dbReference>
<dbReference type="PANTHER" id="PTHR46224:SF6">
    <property type="entry name" value="ANKYRIN REPEAT FAMILY PROTEIN"/>
    <property type="match status" value="1"/>
</dbReference>
<dbReference type="Pfam" id="PF00023">
    <property type="entry name" value="Ank"/>
    <property type="match status" value="1"/>
</dbReference>
<dbReference type="InterPro" id="IPR051616">
    <property type="entry name" value="Cul2-RING_E3_ligase_SR"/>
</dbReference>